<name>G2DFK0_9GAMM</name>
<dbReference type="Proteomes" id="UP000004491">
    <property type="component" value="Unassembled WGS sequence"/>
</dbReference>
<feature type="chain" id="PRO_5003428465" description="Lipoprotein" evidence="1">
    <location>
        <begin position="22"/>
        <end position="183"/>
    </location>
</feature>
<proteinExistence type="predicted"/>
<organism evidence="2 3">
    <name type="scientific">endosymbiont of Riftia pachyptila</name>
    <name type="common">vent Ph05</name>
    <dbReference type="NCBI Taxonomy" id="1048808"/>
    <lineage>
        <taxon>Bacteria</taxon>
        <taxon>Pseudomonadati</taxon>
        <taxon>Pseudomonadota</taxon>
        <taxon>Gammaproteobacteria</taxon>
        <taxon>sulfur-oxidizing symbionts</taxon>
    </lineage>
</organism>
<sequence>MSMKNSVLFWAFLLLTGCAMGGGKQGSSNVYSAPPVGSSIELKTALTVPGGETRVYLQRGAVVTKKALDRYYPSCNFELKKLSETDRTIQPEAFLVVRVQPQTSEIVYHPQPLQLAGLRSAGMDGSGRPMIMRALHLWIGSDRQPDVMRLTCRGGLDDMAWASPPSIDAMRQALGGYASLILP</sequence>
<evidence type="ECO:0000256" key="1">
    <source>
        <dbReference type="SAM" id="SignalP"/>
    </source>
</evidence>
<protein>
    <recommendedName>
        <fullName evidence="4">Lipoprotein</fullName>
    </recommendedName>
</protein>
<comment type="caution">
    <text evidence="2">The sequence shown here is derived from an EMBL/GenBank/DDBJ whole genome shotgun (WGS) entry which is preliminary data.</text>
</comment>
<dbReference type="EMBL" id="AFOC01000072">
    <property type="protein sequence ID" value="EGV50616.1"/>
    <property type="molecule type" value="Genomic_DNA"/>
</dbReference>
<keyword evidence="3" id="KW-1185">Reference proteome</keyword>
<keyword evidence="1" id="KW-0732">Signal</keyword>
<gene>
    <name evidence="2" type="ORF">Rifp1Sym_cs00130</name>
</gene>
<dbReference type="AlphaFoldDB" id="G2DFK0"/>
<accession>G2DFK0</accession>
<evidence type="ECO:0000313" key="2">
    <source>
        <dbReference type="EMBL" id="EGV50616.1"/>
    </source>
</evidence>
<feature type="signal peptide" evidence="1">
    <location>
        <begin position="1"/>
        <end position="21"/>
    </location>
</feature>
<dbReference type="PROSITE" id="PS51257">
    <property type="entry name" value="PROKAR_LIPOPROTEIN"/>
    <property type="match status" value="1"/>
</dbReference>
<evidence type="ECO:0000313" key="3">
    <source>
        <dbReference type="Proteomes" id="UP000004491"/>
    </source>
</evidence>
<evidence type="ECO:0008006" key="4">
    <source>
        <dbReference type="Google" id="ProtNLM"/>
    </source>
</evidence>
<reference evidence="2" key="1">
    <citation type="journal article" date="2011" name="ISME J.">
        <title>The endosymbionts of the deep-sea tubeworms Riftia pachyptila and Tevnia jerichonana share an identical physiology as revealed by proteogenomic analyses.</title>
        <authorList>
            <person name="Gardebrecht A."/>
            <person name="Markert S."/>
            <person name="Felbeck H."/>
            <person name="Thuermer A."/>
            <person name="Albrecht D."/>
            <person name="Wollherr A."/>
            <person name="Kabisch J."/>
            <person name="Lehmann R."/>
            <person name="Daniel R."/>
            <person name="Liesegang H."/>
            <person name="Hecker M."/>
            <person name="Sievert S.M."/>
            <person name="Schweder T."/>
        </authorList>
    </citation>
    <scope>NUCLEOTIDE SEQUENCE [LARGE SCALE GENOMIC DNA]</scope>
</reference>